<evidence type="ECO:0000313" key="3">
    <source>
        <dbReference type="Proteomes" id="UP000809829"/>
    </source>
</evidence>
<dbReference type="PANTHER" id="PTHR38440:SF1">
    <property type="entry name" value="UPF0398 PROTEIN SPR0331"/>
    <property type="match status" value="1"/>
</dbReference>
<dbReference type="SUPFAM" id="SSF102405">
    <property type="entry name" value="MCP/YpsA-like"/>
    <property type="match status" value="1"/>
</dbReference>
<keyword evidence="3" id="KW-1185">Reference proteome</keyword>
<protein>
    <recommendedName>
        <fullName evidence="1">UPF0398 protein JOC83_002119</fullName>
    </recommendedName>
</protein>
<evidence type="ECO:0000313" key="2">
    <source>
        <dbReference type="EMBL" id="MBM7703272.1"/>
    </source>
</evidence>
<organism evidence="2 3">
    <name type="scientific">Priestia iocasae</name>
    <dbReference type="NCBI Taxonomy" id="2291674"/>
    <lineage>
        <taxon>Bacteria</taxon>
        <taxon>Bacillati</taxon>
        <taxon>Bacillota</taxon>
        <taxon>Bacilli</taxon>
        <taxon>Bacillales</taxon>
        <taxon>Bacillaceae</taxon>
        <taxon>Priestia</taxon>
    </lineage>
</organism>
<dbReference type="Proteomes" id="UP000809829">
    <property type="component" value="Unassembled WGS sequence"/>
</dbReference>
<reference evidence="2 3" key="1">
    <citation type="submission" date="2021-01" db="EMBL/GenBank/DDBJ databases">
        <title>Genomic Encyclopedia of Type Strains, Phase IV (KMG-IV): sequencing the most valuable type-strain genomes for metagenomic binning, comparative biology and taxonomic classification.</title>
        <authorList>
            <person name="Goeker M."/>
        </authorList>
    </citation>
    <scope>NUCLEOTIDE SEQUENCE [LARGE SCALE GENOMIC DNA]</scope>
    <source>
        <strain evidence="2 3">DSM 104297</strain>
    </source>
</reference>
<sequence>MVKVLAITGYKPYELGIFDQKHVGITYIKKAIHKRLQPLIEEGLEWVIISGQLGVELWAAEVVLDLQLEYPDLKLAVLTPFLEQEEKWNETNQEWYEFIISQADFVDSITKKKYENPAQFRVKNQFIVAKSDGLLIIYDEEHEGSPQYMFEAAQQKKDRTDYQIYTVTSYDLQDIVEDEQHSSY</sequence>
<dbReference type="PANTHER" id="PTHR38440">
    <property type="entry name" value="UPF0398 PROTEIN YPSA"/>
    <property type="match status" value="1"/>
</dbReference>
<comment type="similarity">
    <text evidence="1">Belongs to the UPF0398 family.</text>
</comment>
<dbReference type="NCBIfam" id="NF010181">
    <property type="entry name" value="PRK13660.1"/>
    <property type="match status" value="1"/>
</dbReference>
<dbReference type="PIRSF" id="PIRSF021290">
    <property type="entry name" value="DUF1273"/>
    <property type="match status" value="1"/>
</dbReference>
<name>A0ABS2QWE1_9BACI</name>
<evidence type="ECO:0000256" key="1">
    <source>
        <dbReference type="HAMAP-Rule" id="MF_01575"/>
    </source>
</evidence>
<dbReference type="HAMAP" id="MF_01575">
    <property type="entry name" value="UPF0398"/>
    <property type="match status" value="1"/>
</dbReference>
<dbReference type="Gene3D" id="3.40.50.450">
    <property type="match status" value="1"/>
</dbReference>
<dbReference type="InterPro" id="IPR010697">
    <property type="entry name" value="YspA"/>
</dbReference>
<comment type="caution">
    <text evidence="2">The sequence shown here is derived from an EMBL/GenBank/DDBJ whole genome shotgun (WGS) entry which is preliminary data.</text>
</comment>
<dbReference type="EMBL" id="JAFBFC010000003">
    <property type="protein sequence ID" value="MBM7703272.1"/>
    <property type="molecule type" value="Genomic_DNA"/>
</dbReference>
<gene>
    <name evidence="2" type="ORF">JOC83_002119</name>
</gene>
<accession>A0ABS2QWE1</accession>
<dbReference type="RefSeq" id="WP_205186884.1">
    <property type="nucleotide sequence ID" value="NZ_JAFBFC010000003.1"/>
</dbReference>
<dbReference type="Pfam" id="PF06908">
    <property type="entry name" value="YpsA"/>
    <property type="match status" value="1"/>
</dbReference>
<proteinExistence type="inferred from homology"/>